<dbReference type="PROSITE" id="PS50157">
    <property type="entry name" value="ZINC_FINGER_C2H2_2"/>
    <property type="match status" value="3"/>
</dbReference>
<dbReference type="PROSITE" id="PS00028">
    <property type="entry name" value="ZINC_FINGER_C2H2_1"/>
    <property type="match status" value="2"/>
</dbReference>
<dbReference type="SUPFAM" id="SSF57667">
    <property type="entry name" value="beta-beta-alpha zinc fingers"/>
    <property type="match status" value="2"/>
</dbReference>
<dbReference type="WBParaSite" id="EN70_9226">
    <property type="protein sequence ID" value="EN70_9226"/>
    <property type="gene ID" value="EN70_9226"/>
</dbReference>
<dbReference type="eggNOG" id="KOG1721">
    <property type="taxonomic scope" value="Eukaryota"/>
</dbReference>
<keyword evidence="3" id="KW-0479">Metal-binding</keyword>
<dbReference type="GO" id="GO:0000981">
    <property type="term" value="F:DNA-binding transcription factor activity, RNA polymerase II-specific"/>
    <property type="evidence" value="ECO:0007669"/>
    <property type="project" value="TreeGrafter"/>
</dbReference>
<comment type="subcellular location">
    <subcellularLocation>
        <location evidence="1">Nucleus</location>
    </subcellularLocation>
</comment>
<dbReference type="EMBL" id="JH713887">
    <property type="protein sequence ID" value="EFO13192.2"/>
    <property type="molecule type" value="Genomic_DNA"/>
</dbReference>
<sequence length="150" mass="17171">MKTSRLEEHTDQDDERSLNLSIQAVSKEQTSIGRKRKMSREHTTHTSEKRFKCKISKKDFAAPSSLRTHIRTHTGKKPIECKICGKIFTTTSTLRNHVRIHNGEKPFSCSECNMSFTQSSALHNHMTIHTAKKPYTCPANGVQEKFLSIR</sequence>
<feature type="domain" description="C2H2-type" evidence="12">
    <location>
        <begin position="51"/>
        <end position="78"/>
    </location>
</feature>
<dbReference type="InterPro" id="IPR036236">
    <property type="entry name" value="Znf_C2H2_sf"/>
</dbReference>
<feature type="compositionally biased region" description="Polar residues" evidence="11">
    <location>
        <begin position="18"/>
        <end position="32"/>
    </location>
</feature>
<keyword evidence="14" id="KW-1185">Reference proteome</keyword>
<reference evidence="13 14" key="1">
    <citation type="submission" date="2012-04" db="EMBL/GenBank/DDBJ databases">
        <title>The Genome Sequence of Loa loa.</title>
        <authorList>
            <consortium name="The Broad Institute Genome Sequencing Platform"/>
            <consortium name="Broad Institute Genome Sequencing Center for Infectious Disease"/>
            <person name="Nutman T.B."/>
            <person name="Fink D.L."/>
            <person name="Russ C."/>
            <person name="Young S."/>
            <person name="Zeng Q."/>
            <person name="Gargeya S."/>
            <person name="Alvarado L."/>
            <person name="Berlin A."/>
            <person name="Chapman S.B."/>
            <person name="Chen Z."/>
            <person name="Freedman E."/>
            <person name="Gellesch M."/>
            <person name="Goldberg J."/>
            <person name="Griggs A."/>
            <person name="Gujja S."/>
            <person name="Heilman E.R."/>
            <person name="Heiman D."/>
            <person name="Howarth C."/>
            <person name="Mehta T."/>
            <person name="Neiman D."/>
            <person name="Pearson M."/>
            <person name="Roberts A."/>
            <person name="Saif S."/>
            <person name="Shea T."/>
            <person name="Shenoy N."/>
            <person name="Sisk P."/>
            <person name="Stolte C."/>
            <person name="Sykes S."/>
            <person name="White J."/>
            <person name="Yandava C."/>
            <person name="Haas B."/>
            <person name="Henn M.R."/>
            <person name="Nusbaum C."/>
            <person name="Birren B."/>
        </authorList>
    </citation>
    <scope>NUCLEOTIDE SEQUENCE [LARGE SCALE GENOMIC DNA]</scope>
</reference>
<evidence type="ECO:0000313" key="15">
    <source>
        <dbReference type="WBParaSite" id="EN70_9226"/>
    </source>
</evidence>
<evidence type="ECO:0000259" key="12">
    <source>
        <dbReference type="PROSITE" id="PS50157"/>
    </source>
</evidence>
<dbReference type="Gene3D" id="3.30.160.60">
    <property type="entry name" value="Classic Zinc Finger"/>
    <property type="match status" value="3"/>
</dbReference>
<evidence type="ECO:0000313" key="13">
    <source>
        <dbReference type="EMBL" id="EFO13192.2"/>
    </source>
</evidence>
<dbReference type="GO" id="GO:0000122">
    <property type="term" value="P:negative regulation of transcription by RNA polymerase II"/>
    <property type="evidence" value="ECO:0007669"/>
    <property type="project" value="UniProtKB-ARBA"/>
</dbReference>
<dbReference type="InParanoid" id="A0A1I7W3K5"/>
<dbReference type="OrthoDB" id="427030at2759"/>
<dbReference type="OMA" id="AHVNTTH"/>
<evidence type="ECO:0000256" key="8">
    <source>
        <dbReference type="ARBA" id="ARBA00023163"/>
    </source>
</evidence>
<comment type="similarity">
    <text evidence="2">Belongs to the krueppel C2H2-type zinc-finger protein family.</text>
</comment>
<dbReference type="FunFam" id="3.30.160.60:FF:001498">
    <property type="entry name" value="Zinc finger protein 404"/>
    <property type="match status" value="1"/>
</dbReference>
<dbReference type="PANTHER" id="PTHR24394">
    <property type="entry name" value="ZINC FINGER PROTEIN"/>
    <property type="match status" value="1"/>
</dbReference>
<dbReference type="KEGG" id="loa:LOAG_15338"/>
<dbReference type="Pfam" id="PF00096">
    <property type="entry name" value="zf-C2H2"/>
    <property type="match status" value="2"/>
</dbReference>
<dbReference type="PANTHER" id="PTHR24394:SF44">
    <property type="entry name" value="ZINC FINGER PROTEIN 271-LIKE"/>
    <property type="match status" value="1"/>
</dbReference>
<evidence type="ECO:0000256" key="9">
    <source>
        <dbReference type="ARBA" id="ARBA00023242"/>
    </source>
</evidence>
<feature type="compositionally biased region" description="Basic and acidic residues" evidence="11">
    <location>
        <begin position="40"/>
        <end position="49"/>
    </location>
</feature>
<evidence type="ECO:0000313" key="14">
    <source>
        <dbReference type="Proteomes" id="UP000095285"/>
    </source>
</evidence>
<dbReference type="SMART" id="SM00355">
    <property type="entry name" value="ZnF_C2H2"/>
    <property type="match status" value="3"/>
</dbReference>
<evidence type="ECO:0000256" key="3">
    <source>
        <dbReference type="ARBA" id="ARBA00022723"/>
    </source>
</evidence>
<organism evidence="14 15">
    <name type="scientific">Loa loa</name>
    <name type="common">Eye worm</name>
    <name type="synonym">Filaria loa</name>
    <dbReference type="NCBI Taxonomy" id="7209"/>
    <lineage>
        <taxon>Eukaryota</taxon>
        <taxon>Metazoa</taxon>
        <taxon>Ecdysozoa</taxon>
        <taxon>Nematoda</taxon>
        <taxon>Chromadorea</taxon>
        <taxon>Rhabditida</taxon>
        <taxon>Spirurina</taxon>
        <taxon>Spiruromorpha</taxon>
        <taxon>Filarioidea</taxon>
        <taxon>Onchocercidae</taxon>
        <taxon>Loa</taxon>
    </lineage>
</organism>
<evidence type="ECO:0000256" key="6">
    <source>
        <dbReference type="ARBA" id="ARBA00022833"/>
    </source>
</evidence>
<feature type="domain" description="C2H2-type" evidence="12">
    <location>
        <begin position="79"/>
        <end position="106"/>
    </location>
</feature>
<name>A0A1I7W3K5_LOALO</name>
<evidence type="ECO:0000256" key="10">
    <source>
        <dbReference type="PROSITE-ProRule" id="PRU00042"/>
    </source>
</evidence>
<dbReference type="FunFam" id="3.30.160.60:FF:000446">
    <property type="entry name" value="Zinc finger protein"/>
    <property type="match status" value="1"/>
</dbReference>
<keyword evidence="6" id="KW-0862">Zinc</keyword>
<evidence type="ECO:0000256" key="2">
    <source>
        <dbReference type="ARBA" id="ARBA00006991"/>
    </source>
</evidence>
<evidence type="ECO:0000256" key="5">
    <source>
        <dbReference type="ARBA" id="ARBA00022771"/>
    </source>
</evidence>
<feature type="region of interest" description="Disordered" evidence="11">
    <location>
        <begin position="1"/>
        <end position="49"/>
    </location>
</feature>
<keyword evidence="8" id="KW-0804">Transcription</keyword>
<dbReference type="CTD" id="9952828"/>
<keyword evidence="5 10" id="KW-0863">Zinc-finger</keyword>
<dbReference type="RefSeq" id="XP_003150877.2">
    <property type="nucleotide sequence ID" value="XM_003150829.2"/>
</dbReference>
<dbReference type="GeneID" id="9952828"/>
<gene>
    <name evidence="13 15" type="ORF">LOAG_15338</name>
</gene>
<reference evidence="15" key="2">
    <citation type="submission" date="2016-11" db="UniProtKB">
        <authorList>
            <consortium name="WormBaseParasite"/>
        </authorList>
    </citation>
    <scope>IDENTIFICATION</scope>
</reference>
<dbReference type="AlphaFoldDB" id="A0A1I7W3K5"/>
<dbReference type="GO" id="GO:0008270">
    <property type="term" value="F:zinc ion binding"/>
    <property type="evidence" value="ECO:0007669"/>
    <property type="project" value="UniProtKB-KW"/>
</dbReference>
<evidence type="ECO:0000256" key="7">
    <source>
        <dbReference type="ARBA" id="ARBA00023015"/>
    </source>
</evidence>
<evidence type="ECO:0000256" key="11">
    <source>
        <dbReference type="SAM" id="MobiDB-lite"/>
    </source>
</evidence>
<evidence type="ECO:0000256" key="1">
    <source>
        <dbReference type="ARBA" id="ARBA00004123"/>
    </source>
</evidence>
<dbReference type="Proteomes" id="UP000095285">
    <property type="component" value="Unassembled WGS sequence"/>
</dbReference>
<proteinExistence type="inferred from homology"/>
<dbReference type="GO" id="GO:0005634">
    <property type="term" value="C:nucleus"/>
    <property type="evidence" value="ECO:0007669"/>
    <property type="project" value="UniProtKB-SubCell"/>
</dbReference>
<dbReference type="FunFam" id="3.30.160.60:FF:000193">
    <property type="entry name" value="Zinc finger protein 300"/>
    <property type="match status" value="1"/>
</dbReference>
<keyword evidence="7" id="KW-0805">Transcription regulation</keyword>
<dbReference type="InterPro" id="IPR013087">
    <property type="entry name" value="Znf_C2H2_type"/>
</dbReference>
<feature type="domain" description="C2H2-type" evidence="12">
    <location>
        <begin position="107"/>
        <end position="134"/>
    </location>
</feature>
<keyword evidence="4" id="KW-0677">Repeat</keyword>
<evidence type="ECO:0000256" key="4">
    <source>
        <dbReference type="ARBA" id="ARBA00022737"/>
    </source>
</evidence>
<accession>A0A1I7W3K5</accession>
<protein>
    <submittedName>
        <fullName evidence="13 15">Zinc finger protein</fullName>
    </submittedName>
</protein>
<accession>A0A1S0TG29</accession>
<keyword evidence="9" id="KW-0539">Nucleus</keyword>